<evidence type="ECO:0000256" key="4">
    <source>
        <dbReference type="ARBA" id="ARBA00023204"/>
    </source>
</evidence>
<evidence type="ECO:0000313" key="10">
    <source>
        <dbReference type="EMBL" id="WVZ22392.1"/>
    </source>
</evidence>
<dbReference type="SUPFAM" id="SSF46934">
    <property type="entry name" value="UBA-like"/>
    <property type="match status" value="2"/>
</dbReference>
<proteinExistence type="inferred from homology"/>
<comment type="similarity">
    <text evidence="1 6">Belongs to the RAD23 family.</text>
</comment>
<dbReference type="GO" id="GO:0043161">
    <property type="term" value="P:proteasome-mediated ubiquitin-dependent protein catabolic process"/>
    <property type="evidence" value="ECO:0007669"/>
    <property type="project" value="UniProtKB-UniRule"/>
</dbReference>
<dbReference type="PANTHER" id="PTHR10621:SF0">
    <property type="entry name" value="UV EXCISION REPAIR PROTEIN RAD23"/>
    <property type="match status" value="1"/>
</dbReference>
<dbReference type="Gene3D" id="1.10.8.10">
    <property type="entry name" value="DNA helicase RuvA subunit, C-terminal domain"/>
    <property type="match status" value="2"/>
</dbReference>
<feature type="compositionally biased region" description="Low complexity" evidence="7">
    <location>
        <begin position="136"/>
        <end position="161"/>
    </location>
</feature>
<dbReference type="AlphaFoldDB" id="A0AAQ3P7S3"/>
<dbReference type="Gene3D" id="1.10.10.540">
    <property type="entry name" value="XPC-binding domain"/>
    <property type="match status" value="1"/>
</dbReference>
<protein>
    <recommendedName>
        <fullName evidence="6">Ubiquitin receptor RAD23</fullName>
    </recommendedName>
    <alternativeName>
        <fullName evidence="6">DNA repair protein RAD23</fullName>
    </alternativeName>
</protein>
<dbReference type="InterPro" id="IPR009060">
    <property type="entry name" value="UBA-like_sf"/>
</dbReference>
<evidence type="ECO:0000259" key="8">
    <source>
        <dbReference type="PROSITE" id="PS50030"/>
    </source>
</evidence>
<gene>
    <name evidence="10" type="ORF">V8G54_000936</name>
</gene>
<dbReference type="InterPro" id="IPR006636">
    <property type="entry name" value="STI1_HS-bd"/>
</dbReference>
<name>A0AAQ3P7S3_VIGMU</name>
<dbReference type="GO" id="GO:0006289">
    <property type="term" value="P:nucleotide-excision repair"/>
    <property type="evidence" value="ECO:0007669"/>
    <property type="project" value="UniProtKB-UniRule"/>
</dbReference>
<evidence type="ECO:0000256" key="3">
    <source>
        <dbReference type="ARBA" id="ARBA00022763"/>
    </source>
</evidence>
<dbReference type="EMBL" id="CP144700">
    <property type="protein sequence ID" value="WVZ22392.1"/>
    <property type="molecule type" value="Genomic_DNA"/>
</dbReference>
<feature type="domain" description="UBA" evidence="8">
    <location>
        <begin position="438"/>
        <end position="478"/>
    </location>
</feature>
<evidence type="ECO:0000256" key="5">
    <source>
        <dbReference type="ARBA" id="ARBA00023242"/>
    </source>
</evidence>
<dbReference type="PANTHER" id="PTHR10621">
    <property type="entry name" value="UV EXCISION REPAIR PROTEIN RAD23"/>
    <property type="match status" value="1"/>
</dbReference>
<dbReference type="PROSITE" id="PS50053">
    <property type="entry name" value="UBIQUITIN_2"/>
    <property type="match status" value="1"/>
</dbReference>
<dbReference type="SUPFAM" id="SSF101238">
    <property type="entry name" value="XPC-binding domain"/>
    <property type="match status" value="1"/>
</dbReference>
<keyword evidence="11" id="KW-1185">Reference proteome</keyword>
<feature type="domain" description="Ubiquitin-like" evidence="9">
    <location>
        <begin position="74"/>
        <end position="134"/>
    </location>
</feature>
<keyword evidence="3 6" id="KW-0227">DNA damage</keyword>
<dbReference type="FunFam" id="1.10.8.10:FF:000003">
    <property type="entry name" value="UV excision repair protein RAD23 homolog"/>
    <property type="match status" value="1"/>
</dbReference>
<dbReference type="GO" id="GO:0003684">
    <property type="term" value="F:damaged DNA binding"/>
    <property type="evidence" value="ECO:0007669"/>
    <property type="project" value="UniProtKB-UniRule"/>
</dbReference>
<dbReference type="Pfam" id="PF00240">
    <property type="entry name" value="ubiquitin"/>
    <property type="match status" value="1"/>
</dbReference>
<reference evidence="10 11" key="1">
    <citation type="journal article" date="2023" name="Life. Sci Alliance">
        <title>Evolutionary insights into 3D genome organization and epigenetic landscape of Vigna mungo.</title>
        <authorList>
            <person name="Junaid A."/>
            <person name="Singh B."/>
            <person name="Bhatia S."/>
        </authorList>
    </citation>
    <scope>NUCLEOTIDE SEQUENCE [LARGE SCALE GENOMIC DNA]</scope>
    <source>
        <strain evidence="10">Urdbean</strain>
    </source>
</reference>
<evidence type="ECO:0000259" key="9">
    <source>
        <dbReference type="PROSITE" id="PS50053"/>
    </source>
</evidence>
<dbReference type="FunFam" id="3.10.20.90:FF:000069">
    <property type="entry name" value="UV excision repair protein RAD23"/>
    <property type="match status" value="1"/>
</dbReference>
<evidence type="ECO:0000256" key="6">
    <source>
        <dbReference type="RuleBase" id="RU367049"/>
    </source>
</evidence>
<dbReference type="CDD" id="cd14379">
    <property type="entry name" value="UBA1_Rad23_plant"/>
    <property type="match status" value="1"/>
</dbReference>
<dbReference type="Gene3D" id="3.10.20.90">
    <property type="entry name" value="Phosphatidylinositol 3-kinase Catalytic Subunit, Chain A, domain 1"/>
    <property type="match status" value="1"/>
</dbReference>
<dbReference type="Pfam" id="PF09280">
    <property type="entry name" value="XPC-binding"/>
    <property type="match status" value="1"/>
</dbReference>
<keyword evidence="6" id="KW-0963">Cytoplasm</keyword>
<organism evidence="10 11">
    <name type="scientific">Vigna mungo</name>
    <name type="common">Black gram</name>
    <name type="synonym">Phaseolus mungo</name>
    <dbReference type="NCBI Taxonomy" id="3915"/>
    <lineage>
        <taxon>Eukaryota</taxon>
        <taxon>Viridiplantae</taxon>
        <taxon>Streptophyta</taxon>
        <taxon>Embryophyta</taxon>
        <taxon>Tracheophyta</taxon>
        <taxon>Spermatophyta</taxon>
        <taxon>Magnoliopsida</taxon>
        <taxon>eudicotyledons</taxon>
        <taxon>Gunneridae</taxon>
        <taxon>Pentapetalae</taxon>
        <taxon>rosids</taxon>
        <taxon>fabids</taxon>
        <taxon>Fabales</taxon>
        <taxon>Fabaceae</taxon>
        <taxon>Papilionoideae</taxon>
        <taxon>50 kb inversion clade</taxon>
        <taxon>NPAAA clade</taxon>
        <taxon>indigoferoid/millettioid clade</taxon>
        <taxon>Phaseoleae</taxon>
        <taxon>Vigna</taxon>
    </lineage>
</organism>
<keyword evidence="5 6" id="KW-0539">Nucleus</keyword>
<dbReference type="Pfam" id="PF00627">
    <property type="entry name" value="UBA"/>
    <property type="match status" value="2"/>
</dbReference>
<dbReference type="GO" id="GO:0031593">
    <property type="term" value="F:polyubiquitin modification-dependent protein binding"/>
    <property type="evidence" value="ECO:0007669"/>
    <property type="project" value="UniProtKB-UniRule"/>
</dbReference>
<dbReference type="InterPro" id="IPR000626">
    <property type="entry name" value="Ubiquitin-like_dom"/>
</dbReference>
<dbReference type="FunFam" id="1.10.8.10:FF:000002">
    <property type="entry name" value="UV excision repair protein RAD23 homolog"/>
    <property type="match status" value="1"/>
</dbReference>
<comment type="subcellular location">
    <subcellularLocation>
        <location evidence="6">Nucleus</location>
    </subcellularLocation>
    <subcellularLocation>
        <location evidence="6">Cytoplasm</location>
    </subcellularLocation>
</comment>
<dbReference type="PRINTS" id="PR01839">
    <property type="entry name" value="RAD23PROTEIN"/>
</dbReference>
<dbReference type="SMART" id="SM00727">
    <property type="entry name" value="STI1"/>
    <property type="match status" value="1"/>
</dbReference>
<feature type="region of interest" description="Disordered" evidence="7">
    <location>
        <begin position="136"/>
        <end position="187"/>
    </location>
</feature>
<keyword evidence="2" id="KW-0677">Repeat</keyword>
<dbReference type="InterPro" id="IPR029071">
    <property type="entry name" value="Ubiquitin-like_domsf"/>
</dbReference>
<dbReference type="PROSITE" id="PS50030">
    <property type="entry name" value="UBA"/>
    <property type="match status" value="2"/>
</dbReference>
<sequence>MKLTVKTLKGSHFEIRVQPSDTVSNLLLNPALSPSPPFHALSPLFLTSSDFVCSLRDTQSPNADVILDKVFLLPSHQVMAVKKNIEDVQGKDNYPCGQQLLIHNGKVLKDETTLVENKVSEDGFLVVMLSKSKASGSAAAPTVQPASSPATTVSTSNSNPASDPPVQTQAANNSTSSTDAPTTNVSADTYGQAASNLVAGSNLEQTIQQIMDMGGGNWDRDTVSRALRAAYNNPERAIDYLYSGIPEAAEVAVPVPNYPGSQTTETAGIPSGAVPVGPNSSPLNMFPQETISSTGAGLGSLDFLRNNPQLQQGWLRLARRDFCQHWAVVGSADWSYNSHGNTELSAMGSVEALARASKKKVWNQREEFQALRSMVQSNPQILQPVLQELGKQNPGLLRLIQEHHGEFLQLINEPVDGSEGDIFDQPEQDMPHAINVTPAEQEAIGRLEAMGFDRASVIEAFLACDRDEQLAANYLLENAGDFED</sequence>
<accession>A0AAQ3P7S3</accession>
<feature type="domain" description="UBA" evidence="8">
    <location>
        <begin position="201"/>
        <end position="244"/>
    </location>
</feature>
<dbReference type="SMART" id="SM00165">
    <property type="entry name" value="UBA"/>
    <property type="match status" value="2"/>
</dbReference>
<dbReference type="SUPFAM" id="SSF54236">
    <property type="entry name" value="Ubiquitin-like"/>
    <property type="match status" value="1"/>
</dbReference>
<dbReference type="InterPro" id="IPR015360">
    <property type="entry name" value="XPC-bd"/>
</dbReference>
<dbReference type="Proteomes" id="UP001374535">
    <property type="component" value="Chromosome 1"/>
</dbReference>
<dbReference type="InterPro" id="IPR015940">
    <property type="entry name" value="UBA"/>
</dbReference>
<keyword evidence="4 6" id="KW-0234">DNA repair</keyword>
<feature type="compositionally biased region" description="Polar residues" evidence="7">
    <location>
        <begin position="165"/>
        <end position="187"/>
    </location>
</feature>
<dbReference type="GO" id="GO:0005654">
    <property type="term" value="C:nucleoplasm"/>
    <property type="evidence" value="ECO:0007669"/>
    <property type="project" value="TreeGrafter"/>
</dbReference>
<dbReference type="CDD" id="cd01805">
    <property type="entry name" value="Ubl_Rad23"/>
    <property type="match status" value="1"/>
</dbReference>
<dbReference type="SMART" id="SM00213">
    <property type="entry name" value="UBQ"/>
    <property type="match status" value="1"/>
</dbReference>
<evidence type="ECO:0000256" key="2">
    <source>
        <dbReference type="ARBA" id="ARBA00022737"/>
    </source>
</evidence>
<dbReference type="InterPro" id="IPR036353">
    <property type="entry name" value="XPC-bd_sf"/>
</dbReference>
<dbReference type="GO" id="GO:0043130">
    <property type="term" value="F:ubiquitin binding"/>
    <property type="evidence" value="ECO:0007669"/>
    <property type="project" value="UniProtKB-UniRule"/>
</dbReference>
<dbReference type="GO" id="GO:0005829">
    <property type="term" value="C:cytosol"/>
    <property type="evidence" value="ECO:0007669"/>
    <property type="project" value="TreeGrafter"/>
</dbReference>
<evidence type="ECO:0000256" key="1">
    <source>
        <dbReference type="ARBA" id="ARBA00009878"/>
    </source>
</evidence>
<dbReference type="GO" id="GO:0070628">
    <property type="term" value="F:proteasome binding"/>
    <property type="evidence" value="ECO:0007669"/>
    <property type="project" value="TreeGrafter"/>
</dbReference>
<comment type="function">
    <text evidence="6">Multiubiquitin chain receptor involved in modulation of proteasomal degradation. Involved in nucleotide excision repair.</text>
</comment>
<dbReference type="NCBIfam" id="TIGR00601">
    <property type="entry name" value="rad23"/>
    <property type="match status" value="1"/>
</dbReference>
<evidence type="ECO:0000313" key="11">
    <source>
        <dbReference type="Proteomes" id="UP001374535"/>
    </source>
</evidence>
<dbReference type="InterPro" id="IPR004806">
    <property type="entry name" value="Rad23"/>
</dbReference>
<evidence type="ECO:0000256" key="7">
    <source>
        <dbReference type="SAM" id="MobiDB-lite"/>
    </source>
</evidence>